<dbReference type="OrthoDB" id="2405944at2759"/>
<gene>
    <name evidence="1" type="ORF">SISNIDRAFT_488689</name>
</gene>
<dbReference type="PANTHER" id="PTHR48419">
    <property type="entry name" value="SULFOTRANSFERASE DOMAIN-CONTAINING PROTEIN"/>
    <property type="match status" value="1"/>
</dbReference>
<dbReference type="Proteomes" id="UP000076722">
    <property type="component" value="Unassembled WGS sequence"/>
</dbReference>
<dbReference type="Pfam" id="PF19798">
    <property type="entry name" value="Sulfotransfer_5"/>
    <property type="match status" value="1"/>
</dbReference>
<reference evidence="1 2" key="1">
    <citation type="journal article" date="2016" name="Mol. Biol. Evol.">
        <title>Comparative Genomics of Early-Diverging Mushroom-Forming Fungi Provides Insights into the Origins of Lignocellulose Decay Capabilities.</title>
        <authorList>
            <person name="Nagy L.G."/>
            <person name="Riley R."/>
            <person name="Tritt A."/>
            <person name="Adam C."/>
            <person name="Daum C."/>
            <person name="Floudas D."/>
            <person name="Sun H."/>
            <person name="Yadav J.S."/>
            <person name="Pangilinan J."/>
            <person name="Larsson K.H."/>
            <person name="Matsuura K."/>
            <person name="Barry K."/>
            <person name="Labutti K."/>
            <person name="Kuo R."/>
            <person name="Ohm R.A."/>
            <person name="Bhattacharya S.S."/>
            <person name="Shirouzu T."/>
            <person name="Yoshinaga Y."/>
            <person name="Martin F.M."/>
            <person name="Grigoriev I.V."/>
            <person name="Hibbett D.S."/>
        </authorList>
    </citation>
    <scope>NUCLEOTIDE SEQUENCE [LARGE SCALE GENOMIC DNA]</scope>
    <source>
        <strain evidence="1 2">HHB9708</strain>
    </source>
</reference>
<accession>A0A164R135</accession>
<evidence type="ECO:0000313" key="2">
    <source>
        <dbReference type="Proteomes" id="UP000076722"/>
    </source>
</evidence>
<proteinExistence type="predicted"/>
<dbReference type="InterPro" id="IPR053226">
    <property type="entry name" value="Pyrrolopyrazine_biosynth_F"/>
</dbReference>
<name>A0A164R135_9AGAM</name>
<dbReference type="SUPFAM" id="SSF52540">
    <property type="entry name" value="P-loop containing nucleoside triphosphate hydrolases"/>
    <property type="match status" value="1"/>
</dbReference>
<dbReference type="InterPro" id="IPR027417">
    <property type="entry name" value="P-loop_NTPase"/>
</dbReference>
<dbReference type="AlphaFoldDB" id="A0A164R135"/>
<dbReference type="STRING" id="1314777.A0A164R135"/>
<dbReference type="PANTHER" id="PTHR48419:SF1">
    <property type="entry name" value="SULFOTRANSFERASE DOMAIN-CONTAINING PROTEIN"/>
    <property type="match status" value="1"/>
</dbReference>
<evidence type="ECO:0008006" key="3">
    <source>
        <dbReference type="Google" id="ProtNLM"/>
    </source>
</evidence>
<dbReference type="EMBL" id="KV419423">
    <property type="protein sequence ID" value="KZS90157.1"/>
    <property type="molecule type" value="Genomic_DNA"/>
</dbReference>
<evidence type="ECO:0000313" key="1">
    <source>
        <dbReference type="EMBL" id="KZS90157.1"/>
    </source>
</evidence>
<keyword evidence="2" id="KW-1185">Reference proteome</keyword>
<organism evidence="1 2">
    <name type="scientific">Sistotremastrum niveocremeum HHB9708</name>
    <dbReference type="NCBI Taxonomy" id="1314777"/>
    <lineage>
        <taxon>Eukaryota</taxon>
        <taxon>Fungi</taxon>
        <taxon>Dikarya</taxon>
        <taxon>Basidiomycota</taxon>
        <taxon>Agaricomycotina</taxon>
        <taxon>Agaricomycetes</taxon>
        <taxon>Sistotremastrales</taxon>
        <taxon>Sistotremastraceae</taxon>
        <taxon>Sertulicium</taxon>
        <taxon>Sertulicium niveocremeum</taxon>
    </lineage>
</organism>
<dbReference type="Gene3D" id="3.40.50.300">
    <property type="entry name" value="P-loop containing nucleotide triphosphate hydrolases"/>
    <property type="match status" value="1"/>
</dbReference>
<sequence>MPVAIASSAPAPPKPVILWSHHRSCSTAFVRAFIAHPGTKVAHEPFLRVSALSGVDTIHGDRAFENSDKSPWYNVTRMDIASILSDNALPTFDSNGKLQADAADERTVFVKDMAQSAFRGEALAALRTDTKTFRGPDDAHTYQPPSPIDATPINPTIFPVSVLRKFTHAFLIRDPTRAIPSVVRGLSDVAATRPGARPGFSSEVAAYICYLEQRILYNFLTDPESEFNTAPWDKEGGKEQFIQQPQPVPLIDASDLLEDPHKVLSQFCNAVGIPFNPLMLKWDTDPVEEFDVPWRLMFKKAEGSSGFERDTRTPEEIARSLAEEDALIVKDLIKKYRGDYDVCLFLLRSESTSTNSISVSLRAQEHHSLKSYRYNPSLHHYSEEPEGCGVEDLYDCRIV</sequence>
<protein>
    <recommendedName>
        <fullName evidence="3">P-loop containing nucleoside triphosphate hydrolase protein</fullName>
    </recommendedName>
</protein>